<accession>A0A9D4BAA6</accession>
<feature type="domain" description="Mab-21-like HhH/H2TH-like" evidence="1">
    <location>
        <begin position="254"/>
        <end position="340"/>
    </location>
</feature>
<evidence type="ECO:0000313" key="2">
    <source>
        <dbReference type="EMBL" id="KAH3695151.1"/>
    </source>
</evidence>
<proteinExistence type="predicted"/>
<dbReference type="PANTHER" id="PTHR10656">
    <property type="entry name" value="CELL FATE DETERMINING PROTEIN MAB21-RELATED"/>
    <property type="match status" value="1"/>
</dbReference>
<reference evidence="2" key="1">
    <citation type="journal article" date="2019" name="bioRxiv">
        <title>The Genome of the Zebra Mussel, Dreissena polymorpha: A Resource for Invasive Species Research.</title>
        <authorList>
            <person name="McCartney M.A."/>
            <person name="Auch B."/>
            <person name="Kono T."/>
            <person name="Mallez S."/>
            <person name="Zhang Y."/>
            <person name="Obille A."/>
            <person name="Becker A."/>
            <person name="Abrahante J.E."/>
            <person name="Garbe J."/>
            <person name="Badalamenti J.P."/>
            <person name="Herman A."/>
            <person name="Mangelson H."/>
            <person name="Liachko I."/>
            <person name="Sullivan S."/>
            <person name="Sone E.D."/>
            <person name="Koren S."/>
            <person name="Silverstein K.A.T."/>
            <person name="Beckman K.B."/>
            <person name="Gohl D.M."/>
        </authorList>
    </citation>
    <scope>NUCLEOTIDE SEQUENCE</scope>
    <source>
        <strain evidence="2">Duluth1</strain>
        <tissue evidence="2">Whole animal</tissue>
    </source>
</reference>
<evidence type="ECO:0000313" key="3">
    <source>
        <dbReference type="Proteomes" id="UP000828390"/>
    </source>
</evidence>
<dbReference type="Proteomes" id="UP000828390">
    <property type="component" value="Unassembled WGS sequence"/>
</dbReference>
<dbReference type="AlphaFoldDB" id="A0A9D4BAA6"/>
<protein>
    <recommendedName>
        <fullName evidence="1">Mab-21-like HhH/H2TH-like domain-containing protein</fullName>
    </recommendedName>
</protein>
<dbReference type="InterPro" id="IPR046906">
    <property type="entry name" value="Mab-21_HhH/H2TH-like"/>
</dbReference>
<reference evidence="2" key="2">
    <citation type="submission" date="2020-11" db="EMBL/GenBank/DDBJ databases">
        <authorList>
            <person name="McCartney M.A."/>
            <person name="Auch B."/>
            <person name="Kono T."/>
            <person name="Mallez S."/>
            <person name="Becker A."/>
            <person name="Gohl D.M."/>
            <person name="Silverstein K.A.T."/>
            <person name="Koren S."/>
            <person name="Bechman K.B."/>
            <person name="Herman A."/>
            <person name="Abrahante J.E."/>
            <person name="Garbe J."/>
        </authorList>
    </citation>
    <scope>NUCLEOTIDE SEQUENCE</scope>
    <source>
        <strain evidence="2">Duluth1</strain>
        <tissue evidence="2">Whole animal</tissue>
    </source>
</reference>
<dbReference type="Pfam" id="PF20266">
    <property type="entry name" value="Mab-21_C"/>
    <property type="match status" value="1"/>
</dbReference>
<dbReference type="SMART" id="SM01265">
    <property type="entry name" value="Mab-21"/>
    <property type="match status" value="1"/>
</dbReference>
<name>A0A9D4BAA6_DREPO</name>
<dbReference type="Gene3D" id="1.10.1410.40">
    <property type="match status" value="1"/>
</dbReference>
<dbReference type="OrthoDB" id="6156814at2759"/>
<dbReference type="InterPro" id="IPR024810">
    <property type="entry name" value="MAB21L/cGLR"/>
</dbReference>
<sequence>MQIPENSTEVSIRISEVLDDIGAGKDTVMERRRTYLWKERNETIGVQLIGMNANCFHFGSQSEGTTTPGLQSDIDILYSNNDVNIMRVWGDWEAGMGNLLMLQDNRTPPQQYLLQVSRGDSSGPASSLCNDAYVMKHSGEVLLSAERFKQEIEHANRDLGEAIKSGPSVSFLPNWDFVYAFHVLKPLPEIQNWIDRCRGRHWPPVQLLEGARVAPCFLVPAGHPDSDYTREEWRLSPNLIERMLMFSLNMTQIKCYVILKLIKKSLFYENVGDCITSYHCKTIMFYTIEQTHTLLWSEHNILFLLLLCLRKLRTFLRLGRLPHYVIEGVNLFDGKVSKVQQRRLLVYIDYMIRNNLQDVFYIGIDNIGSMLQPRSLLRNVQDGDPRRECVHNSISLLLRFELMNNLLERCNIYRIQKSNTTLIQNIKYRLHNALQYLTNVRLKSCALEFIKHVYALVHSMKLSDCLRLRNVSNNKLIMRLQYTLNMDVASSRLKLASILYCSGHLHAAVRVLEDVERRYHNRVKAVCSSRSIEGDRDFHVFADMQSGNKDGFSELPFAFCVRMFRQESYCTPFILLFEMNRNIAEEEVEARDYFETFFMENAEVDARPFLHYLQYLTYGGLGERDKQLNAFRVLESYIYDSRNHINLYHPETALNLLGHCYEMEQDYTKALHIYRVSLLRCDINNAAYRHALRVGRLKIYQLLSV</sequence>
<organism evidence="2 3">
    <name type="scientific">Dreissena polymorpha</name>
    <name type="common">Zebra mussel</name>
    <name type="synonym">Mytilus polymorpha</name>
    <dbReference type="NCBI Taxonomy" id="45954"/>
    <lineage>
        <taxon>Eukaryota</taxon>
        <taxon>Metazoa</taxon>
        <taxon>Spiralia</taxon>
        <taxon>Lophotrochozoa</taxon>
        <taxon>Mollusca</taxon>
        <taxon>Bivalvia</taxon>
        <taxon>Autobranchia</taxon>
        <taxon>Heteroconchia</taxon>
        <taxon>Euheterodonta</taxon>
        <taxon>Imparidentia</taxon>
        <taxon>Neoheterodontei</taxon>
        <taxon>Myida</taxon>
        <taxon>Dreissenoidea</taxon>
        <taxon>Dreissenidae</taxon>
        <taxon>Dreissena</taxon>
    </lineage>
</organism>
<comment type="caution">
    <text evidence="2">The sequence shown here is derived from an EMBL/GenBank/DDBJ whole genome shotgun (WGS) entry which is preliminary data.</text>
</comment>
<gene>
    <name evidence="2" type="ORF">DPMN_082607</name>
</gene>
<evidence type="ECO:0000259" key="1">
    <source>
        <dbReference type="Pfam" id="PF20266"/>
    </source>
</evidence>
<dbReference type="PANTHER" id="PTHR10656:SF69">
    <property type="entry name" value="MAB-21-LIKE HHH_H2TH-LIKE DOMAIN-CONTAINING PROTEIN"/>
    <property type="match status" value="1"/>
</dbReference>
<dbReference type="EMBL" id="JAIWYP010000016">
    <property type="protein sequence ID" value="KAH3695151.1"/>
    <property type="molecule type" value="Genomic_DNA"/>
</dbReference>
<keyword evidence="3" id="KW-1185">Reference proteome</keyword>